<reference evidence="1" key="1">
    <citation type="submission" date="2019-08" db="EMBL/GenBank/DDBJ databases">
        <authorList>
            <person name="Kucharzyk K."/>
            <person name="Murdoch R.W."/>
            <person name="Higgins S."/>
            <person name="Loffler F."/>
        </authorList>
    </citation>
    <scope>NUCLEOTIDE SEQUENCE</scope>
</reference>
<organism evidence="1">
    <name type="scientific">bioreactor metagenome</name>
    <dbReference type="NCBI Taxonomy" id="1076179"/>
    <lineage>
        <taxon>unclassified sequences</taxon>
        <taxon>metagenomes</taxon>
        <taxon>ecological metagenomes</taxon>
    </lineage>
</organism>
<gene>
    <name evidence="1" type="ORF">SDC9_89828</name>
</gene>
<accession>A0A644ZQI7</accession>
<dbReference type="AlphaFoldDB" id="A0A644ZQI7"/>
<dbReference type="EMBL" id="VSSQ01009996">
    <property type="protein sequence ID" value="MPM43155.1"/>
    <property type="molecule type" value="Genomic_DNA"/>
</dbReference>
<comment type="caution">
    <text evidence="1">The sequence shown here is derived from an EMBL/GenBank/DDBJ whole genome shotgun (WGS) entry which is preliminary data.</text>
</comment>
<name>A0A644ZQI7_9ZZZZ</name>
<protein>
    <submittedName>
        <fullName evidence="1">Uncharacterized protein</fullName>
    </submittedName>
</protein>
<proteinExistence type="predicted"/>
<evidence type="ECO:0000313" key="1">
    <source>
        <dbReference type="EMBL" id="MPM43155.1"/>
    </source>
</evidence>
<sequence>MAGNILEGDFYRNMEEFLQHMYALAIYTGETDTFVAYAWLHQQKDWQNRPSFLFQKVSKDFDVNVHIEAHLRKGLRLLRNAARAHAHMEVSLPPWLAAQFQEDLLDWRNSEEALARIKKRLEDKEWLFQLRGELEEEMKNTANPQPTNGLILNLLLAGGVPLHLDSREEHALNQFFLNPEQEFSLSLLAKS</sequence>